<dbReference type="AlphaFoldDB" id="A0A396J1M8"/>
<protein>
    <submittedName>
        <fullName evidence="1">Uncharacterized protein</fullName>
    </submittedName>
</protein>
<organism evidence="1">
    <name type="scientific">Medicago truncatula</name>
    <name type="common">Barrel medic</name>
    <name type="synonym">Medicago tribuloides</name>
    <dbReference type="NCBI Taxonomy" id="3880"/>
    <lineage>
        <taxon>Eukaryota</taxon>
        <taxon>Viridiplantae</taxon>
        <taxon>Streptophyta</taxon>
        <taxon>Embryophyta</taxon>
        <taxon>Tracheophyta</taxon>
        <taxon>Spermatophyta</taxon>
        <taxon>Magnoliopsida</taxon>
        <taxon>eudicotyledons</taxon>
        <taxon>Gunneridae</taxon>
        <taxon>Pentapetalae</taxon>
        <taxon>rosids</taxon>
        <taxon>fabids</taxon>
        <taxon>Fabales</taxon>
        <taxon>Fabaceae</taxon>
        <taxon>Papilionoideae</taxon>
        <taxon>50 kb inversion clade</taxon>
        <taxon>NPAAA clade</taxon>
        <taxon>Hologalegina</taxon>
        <taxon>IRL clade</taxon>
        <taxon>Trifolieae</taxon>
        <taxon>Medicago</taxon>
    </lineage>
</organism>
<name>A0A396J1M8_MEDTR</name>
<dbReference type="Gramene" id="rna18861">
    <property type="protein sequence ID" value="RHN70295.1"/>
    <property type="gene ID" value="gene18861"/>
</dbReference>
<proteinExistence type="predicted"/>
<reference evidence="1" key="1">
    <citation type="journal article" date="2018" name="Nat. Plants">
        <title>Whole-genome landscape of Medicago truncatula symbiotic genes.</title>
        <authorList>
            <person name="Pecrix Y."/>
            <person name="Gamas P."/>
            <person name="Carrere S."/>
        </authorList>
    </citation>
    <scope>NUCLEOTIDE SEQUENCE</scope>
    <source>
        <tissue evidence="1">Leaves</tissue>
    </source>
</reference>
<sequence length="55" mass="5764">MIAGDEASLGTGRALIGDQPSNLHKGVCKAHGTLLQDKRGHSSFVRDSSCSLRAN</sequence>
<dbReference type="EMBL" id="PSQE01000003">
    <property type="protein sequence ID" value="RHN70295.1"/>
    <property type="molecule type" value="Genomic_DNA"/>
</dbReference>
<gene>
    <name evidence="1" type="ORF">MtrunA17_Chr3g0133991</name>
</gene>
<accession>A0A396J1M8</accession>
<evidence type="ECO:0000313" key="1">
    <source>
        <dbReference type="EMBL" id="RHN70295.1"/>
    </source>
</evidence>
<dbReference type="Proteomes" id="UP000265566">
    <property type="component" value="Chromosome 3"/>
</dbReference>
<comment type="caution">
    <text evidence="1">The sequence shown here is derived from an EMBL/GenBank/DDBJ whole genome shotgun (WGS) entry which is preliminary data.</text>
</comment>